<feature type="domain" description="AB hydrolase-1" evidence="1">
    <location>
        <begin position="58"/>
        <end position="218"/>
    </location>
</feature>
<reference evidence="2 3" key="1">
    <citation type="submission" date="2019-03" db="EMBL/GenBank/DDBJ databases">
        <title>Ramlibacter rhizophilus CCTCC AB2015357, whole genome shotgun sequence.</title>
        <authorList>
            <person name="Zhang X."/>
            <person name="Feng G."/>
            <person name="Zhu H."/>
        </authorList>
    </citation>
    <scope>NUCLEOTIDE SEQUENCE [LARGE SCALE GENOMIC DNA]</scope>
    <source>
        <strain evidence="2 3">CCTCC AB2015357</strain>
    </source>
</reference>
<sequence length="247" mass="25800">MKPVLLLVPGMLNDPGVWDEVAAAMPETVEVRRMATLTQDSVPAMAQAAWAQVADVSPAVPLLVAGFSLGGYVVLEMLANAPRAVAGVALVSTSARPESAEGAANREKTMAAMRGDFAKVVEGIVKWGMHAPSPELAQRLRRMMLDVGAAIGIAQTRATMARGDHRALLPRLRMPASVLCGAQDRITPPALSEELAALLPSGRLSRIDLAGHMLPLEQPGAVAAALVELLARASAPGPTIDNDEGDK</sequence>
<dbReference type="Gene3D" id="3.40.50.1820">
    <property type="entry name" value="alpha/beta hydrolase"/>
    <property type="match status" value="1"/>
</dbReference>
<dbReference type="InterPro" id="IPR000073">
    <property type="entry name" value="AB_hydrolase_1"/>
</dbReference>
<dbReference type="PANTHER" id="PTHR43689:SF8">
    <property type="entry name" value="ALPHA_BETA-HYDROLASES SUPERFAMILY PROTEIN"/>
    <property type="match status" value="1"/>
</dbReference>
<gene>
    <name evidence="2" type="ORF">EZ242_16070</name>
</gene>
<dbReference type="GO" id="GO:0016787">
    <property type="term" value="F:hydrolase activity"/>
    <property type="evidence" value="ECO:0007669"/>
    <property type="project" value="UniProtKB-KW"/>
</dbReference>
<dbReference type="AlphaFoldDB" id="A0A4Z0BIK0"/>
<dbReference type="OrthoDB" id="8632294at2"/>
<evidence type="ECO:0000313" key="2">
    <source>
        <dbReference type="EMBL" id="TFY97964.1"/>
    </source>
</evidence>
<proteinExistence type="predicted"/>
<dbReference type="InterPro" id="IPR029058">
    <property type="entry name" value="AB_hydrolase_fold"/>
</dbReference>
<evidence type="ECO:0000259" key="1">
    <source>
        <dbReference type="Pfam" id="PF00561"/>
    </source>
</evidence>
<dbReference type="RefSeq" id="WP_135286197.1">
    <property type="nucleotide sequence ID" value="NZ_SMLL01000006.1"/>
</dbReference>
<accession>A0A4Z0BIK0</accession>
<protein>
    <submittedName>
        <fullName evidence="2">Alpha/beta fold hydrolase</fullName>
    </submittedName>
</protein>
<name>A0A4Z0BIK0_9BURK</name>
<dbReference type="SUPFAM" id="SSF53474">
    <property type="entry name" value="alpha/beta-Hydrolases"/>
    <property type="match status" value="1"/>
</dbReference>
<keyword evidence="3" id="KW-1185">Reference proteome</keyword>
<dbReference type="Pfam" id="PF00561">
    <property type="entry name" value="Abhydrolase_1"/>
    <property type="match status" value="1"/>
</dbReference>
<dbReference type="EMBL" id="SMLL01000006">
    <property type="protein sequence ID" value="TFY97964.1"/>
    <property type="molecule type" value="Genomic_DNA"/>
</dbReference>
<dbReference type="Proteomes" id="UP000297564">
    <property type="component" value="Unassembled WGS sequence"/>
</dbReference>
<keyword evidence="2" id="KW-0378">Hydrolase</keyword>
<dbReference type="PANTHER" id="PTHR43689">
    <property type="entry name" value="HYDROLASE"/>
    <property type="match status" value="1"/>
</dbReference>
<evidence type="ECO:0000313" key="3">
    <source>
        <dbReference type="Proteomes" id="UP000297564"/>
    </source>
</evidence>
<organism evidence="2 3">
    <name type="scientific">Ramlibacter rhizophilus</name>
    <dbReference type="NCBI Taxonomy" id="1781167"/>
    <lineage>
        <taxon>Bacteria</taxon>
        <taxon>Pseudomonadati</taxon>
        <taxon>Pseudomonadota</taxon>
        <taxon>Betaproteobacteria</taxon>
        <taxon>Burkholderiales</taxon>
        <taxon>Comamonadaceae</taxon>
        <taxon>Ramlibacter</taxon>
    </lineage>
</organism>
<comment type="caution">
    <text evidence="2">The sequence shown here is derived from an EMBL/GenBank/DDBJ whole genome shotgun (WGS) entry which is preliminary data.</text>
</comment>